<dbReference type="InterPro" id="IPR036907">
    <property type="entry name" value="5'-Nucleotdase_C_sf"/>
</dbReference>
<proteinExistence type="predicted"/>
<feature type="domain" description="Helix-hairpin-helix DNA-binding motif class 1" evidence="1">
    <location>
        <begin position="537"/>
        <end position="556"/>
    </location>
</feature>
<dbReference type="NCBIfam" id="TIGR00426">
    <property type="entry name" value="competence protein ComEA helix-hairpin-helix repeat region"/>
    <property type="match status" value="1"/>
</dbReference>
<protein>
    <submittedName>
        <fullName evidence="2">Transposase</fullName>
    </submittedName>
</protein>
<evidence type="ECO:0000313" key="3">
    <source>
        <dbReference type="Proteomes" id="UP000779900"/>
    </source>
</evidence>
<dbReference type="Proteomes" id="UP000779900">
    <property type="component" value="Unassembled WGS sequence"/>
</dbReference>
<organism evidence="2 3">
    <name type="scientific">candidate division WOR-3 bacterium</name>
    <dbReference type="NCBI Taxonomy" id="2052148"/>
    <lineage>
        <taxon>Bacteria</taxon>
        <taxon>Bacteria division WOR-3</taxon>
    </lineage>
</organism>
<dbReference type="InterPro" id="IPR003583">
    <property type="entry name" value="Hlx-hairpin-Hlx_DNA-bd_motif"/>
</dbReference>
<gene>
    <name evidence="2" type="ORF">FJY68_12050</name>
</gene>
<dbReference type="AlphaFoldDB" id="A0A937XG82"/>
<comment type="caution">
    <text evidence="2">The sequence shown here is derived from an EMBL/GenBank/DDBJ whole genome shotgun (WGS) entry which is preliminary data.</text>
</comment>
<dbReference type="GO" id="GO:0003677">
    <property type="term" value="F:DNA binding"/>
    <property type="evidence" value="ECO:0007669"/>
    <property type="project" value="InterPro"/>
</dbReference>
<dbReference type="PANTHER" id="PTHR11575">
    <property type="entry name" value="5'-NUCLEOTIDASE-RELATED"/>
    <property type="match status" value="1"/>
</dbReference>
<dbReference type="GO" id="GO:0006281">
    <property type="term" value="P:DNA repair"/>
    <property type="evidence" value="ECO:0007669"/>
    <property type="project" value="InterPro"/>
</dbReference>
<evidence type="ECO:0000313" key="2">
    <source>
        <dbReference type="EMBL" id="MBM3332557.1"/>
    </source>
</evidence>
<dbReference type="GO" id="GO:0009166">
    <property type="term" value="P:nucleotide catabolic process"/>
    <property type="evidence" value="ECO:0007669"/>
    <property type="project" value="InterPro"/>
</dbReference>
<dbReference type="InterPro" id="IPR004509">
    <property type="entry name" value="Competence_ComEA_HhH"/>
</dbReference>
<dbReference type="InterPro" id="IPR029052">
    <property type="entry name" value="Metallo-depent_PP-like"/>
</dbReference>
<dbReference type="PANTHER" id="PTHR11575:SF24">
    <property type="entry name" value="5'-NUCLEOTIDASE"/>
    <property type="match status" value="1"/>
</dbReference>
<dbReference type="GO" id="GO:0016787">
    <property type="term" value="F:hydrolase activity"/>
    <property type="evidence" value="ECO:0007669"/>
    <property type="project" value="InterPro"/>
</dbReference>
<reference evidence="2" key="1">
    <citation type="submission" date="2019-03" db="EMBL/GenBank/DDBJ databases">
        <title>Lake Tanganyika Metagenome-Assembled Genomes (MAGs).</title>
        <authorList>
            <person name="Tran P."/>
        </authorList>
    </citation>
    <scope>NUCLEOTIDE SEQUENCE</scope>
    <source>
        <strain evidence="2">K_DeepCast_150m_m2_040</strain>
    </source>
</reference>
<dbReference type="EMBL" id="VGIR01000100">
    <property type="protein sequence ID" value="MBM3332557.1"/>
    <property type="molecule type" value="Genomic_DNA"/>
</dbReference>
<dbReference type="Pfam" id="PF12836">
    <property type="entry name" value="HHH_3"/>
    <property type="match status" value="1"/>
</dbReference>
<dbReference type="InterPro" id="IPR010994">
    <property type="entry name" value="RuvA_2-like"/>
</dbReference>
<name>A0A937XG82_UNCW3</name>
<dbReference type="SUPFAM" id="SSF56300">
    <property type="entry name" value="Metallo-dependent phosphatases"/>
    <property type="match status" value="1"/>
</dbReference>
<sequence length="560" mass="60230">MLGLLLALVCAAPPSRSDFQALRILYTGDLHGRSTPSADFASAGLPRRLLGGWDNLLRLIGKERTDATLLLDCGDFGFGSPAGDSSQGRAAVEFMNAAGYDAAVPGPRDFTGGAANFEILARTARFPILTDPTLDVALRRRTPLFRPYLVRDIMGVKLAVIGITDPSIPRLNLREDVGGWVVDDPASQMRRYLPLALAESADVVIAVGHLSTEDGCAIADSFREIDLVVCCGSTGAVENRMAGAEMTPVVTAAAFGQRLGIVDLLFNKTERTIYQTEVRQMNVDPGSDRDSSSAGAWLRGLDRAVEDSSLCLNAVEYLPDSAGLLQLGTLVAEAVRRQAKADIAVLPAYEIEAGLGAGPLNRGSLFGAAPYRRAVRLVSMDDTMLARLVVPEKIGPHEPAPLLAGADYFVTGDTAVWPEASQVGRVRVRNRLPGTYRVATTEQWLERAAVPVTGRRVPQSLTDLWISFAAAQETLPRVPPVRLYPATPGLVRRQTGGLVNINTASSELLQTLPGIGPRTAERIIQFRETVGRFDSPAEIQDVKGIGPKKFESIRDLITVR</sequence>
<feature type="domain" description="Helix-hairpin-helix DNA-binding motif class 1" evidence="1">
    <location>
        <begin position="507"/>
        <end position="526"/>
    </location>
</feature>
<dbReference type="Gene3D" id="3.60.21.10">
    <property type="match status" value="1"/>
</dbReference>
<dbReference type="InterPro" id="IPR006179">
    <property type="entry name" value="5_nucleotidase/apyrase"/>
</dbReference>
<dbReference type="SUPFAM" id="SSF55816">
    <property type="entry name" value="5'-nucleotidase (syn. UDP-sugar hydrolase), C-terminal domain"/>
    <property type="match status" value="1"/>
</dbReference>
<dbReference type="Gene3D" id="3.90.780.10">
    <property type="entry name" value="5'-Nucleotidase, C-terminal domain"/>
    <property type="match status" value="1"/>
</dbReference>
<dbReference type="Gene3D" id="1.10.150.320">
    <property type="entry name" value="Photosystem II 12 kDa extrinsic protein"/>
    <property type="match status" value="1"/>
</dbReference>
<dbReference type="GO" id="GO:0030288">
    <property type="term" value="C:outer membrane-bounded periplasmic space"/>
    <property type="evidence" value="ECO:0007669"/>
    <property type="project" value="TreeGrafter"/>
</dbReference>
<accession>A0A937XG82</accession>
<evidence type="ECO:0000259" key="1">
    <source>
        <dbReference type="SMART" id="SM00278"/>
    </source>
</evidence>
<dbReference type="SMART" id="SM00278">
    <property type="entry name" value="HhH1"/>
    <property type="match status" value="2"/>
</dbReference>
<dbReference type="SUPFAM" id="SSF47781">
    <property type="entry name" value="RuvA domain 2-like"/>
    <property type="match status" value="1"/>
</dbReference>